<dbReference type="EMBL" id="JACCJB010000008">
    <property type="protein sequence ID" value="KAF6225156.1"/>
    <property type="molecule type" value="Genomic_DNA"/>
</dbReference>
<reference evidence="8 9" key="1">
    <citation type="journal article" date="2020" name="Genomics">
        <title>Complete, high-quality genomes from long-read metagenomic sequencing of two wolf lichen thalli reveals enigmatic genome architecture.</title>
        <authorList>
            <person name="McKenzie S.K."/>
            <person name="Walston R.F."/>
            <person name="Allen J.L."/>
        </authorList>
    </citation>
    <scope>NUCLEOTIDE SEQUENCE [LARGE SCALE GENOMIC DNA]</scope>
    <source>
        <strain evidence="8">WasteWater1</strain>
    </source>
</reference>
<feature type="region of interest" description="Disordered" evidence="5">
    <location>
        <begin position="339"/>
        <end position="365"/>
    </location>
</feature>
<sequence>MAAITPEVRYQLEHWGDDRGASIIAAASILMIATTLFVALRIWAQKLVKSSFDLDDYLIVGALASVHYGIGQHLVRAVKTDSFPPDKLVNLFKAIWVEGFLWALEIPLVKIAILIFYRRIFTGNQRWFKWAFWIMLTYSILWGTATFIIVIVQCVPINLRRKLEIMIIFGLGAFVLGASIVRLRFIWLDENSADPTWDDAETLVWTPVEWCVGVICACIPCMAPLRRLVGGGTGYRTTGKARTKDIPLATSHTWPGEHSIFHSEHSKNDEESGEFGEDGWASRMEAVTTKVGEPGSETQVYTPPYRSVVVNGASADPRVSGIREEVPSNQIKVSKDLTWSEETTREGDSFHPTLGMNSKEKSDHDASGVAKFLTTDPAEVDKKINEPIKKLLQEYSHIPQETTVGHVLELRRGGIDGNPRKPSADPPPSLSYACIGQLRFLNLSLRTHPAYPQILHRLTSTPNTTLLDLGCCFAQDLRQLVLDGVASDRLYGIDVDRKFIDLGYDLFLDRSTLDSHFLTVDALGPSAAQDLADVNAKIDIVWAASFFHLFPRPRQLAVAKTVVALLKPVPGSMLLGRQLGSVKPGEYDVMKDGRWQFRHDVQSWTEFWEEVGRETDTRWRVEASLDEVDFGYAQNREWGDPDMRRLLFQVVRE</sequence>
<evidence type="ECO:0000256" key="6">
    <source>
        <dbReference type="SAM" id="Phobius"/>
    </source>
</evidence>
<feature type="transmembrane region" description="Helical" evidence="6">
    <location>
        <begin position="95"/>
        <end position="118"/>
    </location>
</feature>
<proteinExistence type="inferred from homology"/>
<organism evidence="8 9">
    <name type="scientific">Letharia lupina</name>
    <dbReference type="NCBI Taxonomy" id="560253"/>
    <lineage>
        <taxon>Eukaryota</taxon>
        <taxon>Fungi</taxon>
        <taxon>Dikarya</taxon>
        <taxon>Ascomycota</taxon>
        <taxon>Pezizomycotina</taxon>
        <taxon>Lecanoromycetes</taxon>
        <taxon>OSLEUM clade</taxon>
        <taxon>Lecanoromycetidae</taxon>
        <taxon>Lecanorales</taxon>
        <taxon>Lecanorineae</taxon>
        <taxon>Parmeliaceae</taxon>
        <taxon>Letharia</taxon>
    </lineage>
</organism>
<accession>A0A8H6FEJ2</accession>
<dbReference type="Proteomes" id="UP000593566">
    <property type="component" value="Unassembled WGS sequence"/>
</dbReference>
<dbReference type="GO" id="GO:0016740">
    <property type="term" value="F:transferase activity"/>
    <property type="evidence" value="ECO:0007669"/>
    <property type="project" value="UniProtKB-KW"/>
</dbReference>
<keyword evidence="3" id="KW-0949">S-adenosyl-L-methionine</keyword>
<keyword evidence="6" id="KW-0472">Membrane</keyword>
<feature type="transmembrane region" description="Helical" evidence="6">
    <location>
        <begin position="56"/>
        <end position="75"/>
    </location>
</feature>
<dbReference type="InterPro" id="IPR051654">
    <property type="entry name" value="Meroterpenoid_MTases"/>
</dbReference>
<dbReference type="InterPro" id="IPR029063">
    <property type="entry name" value="SAM-dependent_MTases_sf"/>
</dbReference>
<keyword evidence="2" id="KW-0808">Transferase</keyword>
<comment type="similarity">
    <text evidence="4">Belongs to the class I-like SAM-binding methyltransferase superfamily.</text>
</comment>
<evidence type="ECO:0000256" key="4">
    <source>
        <dbReference type="ARBA" id="ARBA00038314"/>
    </source>
</evidence>
<feature type="transmembrane region" description="Helical" evidence="6">
    <location>
        <begin position="165"/>
        <end position="183"/>
    </location>
</feature>
<keyword evidence="9" id="KW-1185">Reference proteome</keyword>
<evidence type="ECO:0000259" key="7">
    <source>
        <dbReference type="Pfam" id="PF20684"/>
    </source>
</evidence>
<name>A0A8H6FEJ2_9LECA</name>
<evidence type="ECO:0000313" key="9">
    <source>
        <dbReference type="Proteomes" id="UP000593566"/>
    </source>
</evidence>
<gene>
    <name evidence="8" type="ORF">HO133_010353</name>
</gene>
<evidence type="ECO:0000256" key="1">
    <source>
        <dbReference type="ARBA" id="ARBA00005179"/>
    </source>
</evidence>
<dbReference type="PANTHER" id="PTHR35897:SF1">
    <property type="entry name" value="METHYLTRANSFERASE AUSD"/>
    <property type="match status" value="1"/>
</dbReference>
<evidence type="ECO:0000256" key="2">
    <source>
        <dbReference type="ARBA" id="ARBA00022679"/>
    </source>
</evidence>
<evidence type="ECO:0000256" key="3">
    <source>
        <dbReference type="ARBA" id="ARBA00022691"/>
    </source>
</evidence>
<dbReference type="Pfam" id="PF20684">
    <property type="entry name" value="Fung_rhodopsin"/>
    <property type="match status" value="1"/>
</dbReference>
<feature type="transmembrane region" description="Helical" evidence="6">
    <location>
        <begin position="20"/>
        <end position="44"/>
    </location>
</feature>
<dbReference type="InterPro" id="IPR049326">
    <property type="entry name" value="Rhodopsin_dom_fungi"/>
</dbReference>
<dbReference type="AlphaFoldDB" id="A0A8H6FEJ2"/>
<protein>
    <recommendedName>
        <fullName evidence="7">Rhodopsin domain-containing protein</fullName>
    </recommendedName>
</protein>
<evidence type="ECO:0000313" key="8">
    <source>
        <dbReference type="EMBL" id="KAF6225156.1"/>
    </source>
</evidence>
<comment type="pathway">
    <text evidence="1">Secondary metabolite biosynthesis.</text>
</comment>
<dbReference type="RefSeq" id="XP_037154023.1">
    <property type="nucleotide sequence ID" value="XM_037301206.1"/>
</dbReference>
<evidence type="ECO:0000256" key="5">
    <source>
        <dbReference type="SAM" id="MobiDB-lite"/>
    </source>
</evidence>
<keyword evidence="6" id="KW-1133">Transmembrane helix</keyword>
<feature type="domain" description="Rhodopsin" evidence="7">
    <location>
        <begin position="40"/>
        <end position="158"/>
    </location>
</feature>
<dbReference type="PANTHER" id="PTHR35897">
    <property type="entry name" value="METHYLTRANSFERASE AUSD"/>
    <property type="match status" value="1"/>
</dbReference>
<feature type="transmembrane region" description="Helical" evidence="6">
    <location>
        <begin position="130"/>
        <end position="153"/>
    </location>
</feature>
<dbReference type="GeneID" id="59338744"/>
<comment type="caution">
    <text evidence="8">The sequence shown here is derived from an EMBL/GenBank/DDBJ whole genome shotgun (WGS) entry which is preliminary data.</text>
</comment>
<dbReference type="Gene3D" id="3.40.50.150">
    <property type="entry name" value="Vaccinia Virus protein VP39"/>
    <property type="match status" value="1"/>
</dbReference>
<dbReference type="SUPFAM" id="SSF53335">
    <property type="entry name" value="S-adenosyl-L-methionine-dependent methyltransferases"/>
    <property type="match status" value="1"/>
</dbReference>
<keyword evidence="6" id="KW-0812">Transmembrane</keyword>